<proteinExistence type="predicted"/>
<reference evidence="2 3" key="1">
    <citation type="submission" date="2023-01" db="EMBL/GenBank/DDBJ databases">
        <title>Psychrosphaera sp. nov., isolated from marine algae.</title>
        <authorList>
            <person name="Bayburt H."/>
            <person name="Choi B.J."/>
            <person name="Kim J.M."/>
            <person name="Choi D.G."/>
            <person name="Jeon C.O."/>
        </authorList>
    </citation>
    <scope>NUCLEOTIDE SEQUENCE [LARGE SCALE GENOMIC DNA]</scope>
    <source>
        <strain evidence="2 3">G1-22</strain>
    </source>
</reference>
<keyword evidence="1" id="KW-1133">Transmembrane helix</keyword>
<protein>
    <submittedName>
        <fullName evidence="2">YajG family lipoprotein</fullName>
    </submittedName>
</protein>
<keyword evidence="2" id="KW-0449">Lipoprotein</keyword>
<comment type="caution">
    <text evidence="2">The sequence shown here is derived from an EMBL/GenBank/DDBJ whole genome shotgun (WGS) entry which is preliminary data.</text>
</comment>
<feature type="transmembrane region" description="Helical" evidence="1">
    <location>
        <begin position="6"/>
        <end position="24"/>
    </location>
</feature>
<evidence type="ECO:0000313" key="2">
    <source>
        <dbReference type="EMBL" id="MDC2889420.1"/>
    </source>
</evidence>
<evidence type="ECO:0000313" key="3">
    <source>
        <dbReference type="Proteomes" id="UP001528411"/>
    </source>
</evidence>
<sequence length="182" mass="20284">MSVLSTVIRVTLTSVVIGFLSACITPTSQPMLIFPDTIINKPMMSVKSATVVDSRSNKTLAVINKVDTPPNPNLESQLTTWLNNSVTVNPRGRLDFTVEILNYATYVMQGTMQFEAESVMEWQAKITGENGFSWIKNYQTTIKQDGPLNMDKSEIEIHLNKMANTLLSRTLEDPEFNAALSH</sequence>
<dbReference type="InterPro" id="IPR005619">
    <property type="entry name" value="Uncharacterised_YajG"/>
</dbReference>
<name>A0ABT5FCZ3_9GAMM</name>
<dbReference type="Pfam" id="PF03923">
    <property type="entry name" value="Lipoprotein_16"/>
    <property type="match status" value="1"/>
</dbReference>
<keyword evidence="1" id="KW-0812">Transmembrane</keyword>
<evidence type="ECO:0000256" key="1">
    <source>
        <dbReference type="SAM" id="Phobius"/>
    </source>
</evidence>
<gene>
    <name evidence="2" type="ORF">PN838_12325</name>
</gene>
<keyword evidence="1" id="KW-0472">Membrane</keyword>
<accession>A0ABT5FCZ3</accession>
<dbReference type="RefSeq" id="WP_272180855.1">
    <property type="nucleotide sequence ID" value="NZ_JAQOMS010000002.1"/>
</dbReference>
<dbReference type="Proteomes" id="UP001528411">
    <property type="component" value="Unassembled WGS sequence"/>
</dbReference>
<keyword evidence="3" id="KW-1185">Reference proteome</keyword>
<dbReference type="EMBL" id="JAQOMS010000002">
    <property type="protein sequence ID" value="MDC2889420.1"/>
    <property type="molecule type" value="Genomic_DNA"/>
</dbReference>
<organism evidence="2 3">
    <name type="scientific">Psychrosphaera algicola</name>
    <dbReference type="NCBI Taxonomy" id="3023714"/>
    <lineage>
        <taxon>Bacteria</taxon>
        <taxon>Pseudomonadati</taxon>
        <taxon>Pseudomonadota</taxon>
        <taxon>Gammaproteobacteria</taxon>
        <taxon>Alteromonadales</taxon>
        <taxon>Pseudoalteromonadaceae</taxon>
        <taxon>Psychrosphaera</taxon>
    </lineage>
</organism>